<dbReference type="PANTHER" id="PTHR43343:SF3">
    <property type="entry name" value="PROTEASE DO-LIKE 8, CHLOROPLASTIC"/>
    <property type="match status" value="1"/>
</dbReference>
<dbReference type="EMBL" id="BAABAE010000003">
    <property type="protein sequence ID" value="GAA3742549.1"/>
    <property type="molecule type" value="Genomic_DNA"/>
</dbReference>
<evidence type="ECO:0000313" key="6">
    <source>
        <dbReference type="EMBL" id="GAA3742549.1"/>
    </source>
</evidence>
<dbReference type="InterPro" id="IPR001478">
    <property type="entry name" value="PDZ"/>
</dbReference>
<dbReference type="InterPro" id="IPR036034">
    <property type="entry name" value="PDZ_sf"/>
</dbReference>
<dbReference type="InterPro" id="IPR001940">
    <property type="entry name" value="Peptidase_S1C"/>
</dbReference>
<accession>A0ABP7FL48</accession>
<dbReference type="PRINTS" id="PR00834">
    <property type="entry name" value="PROTEASES2C"/>
</dbReference>
<evidence type="ECO:0000256" key="2">
    <source>
        <dbReference type="ARBA" id="ARBA00022670"/>
    </source>
</evidence>
<dbReference type="InterPro" id="IPR009003">
    <property type="entry name" value="Peptidase_S1_PA"/>
</dbReference>
<keyword evidence="3" id="KW-0378">Hydrolase</keyword>
<name>A0ABP7FL48_9MICO</name>
<dbReference type="PROSITE" id="PS50106">
    <property type="entry name" value="PDZ"/>
    <property type="match status" value="1"/>
</dbReference>
<evidence type="ECO:0000256" key="4">
    <source>
        <dbReference type="SAM" id="SignalP"/>
    </source>
</evidence>
<feature type="signal peptide" evidence="4">
    <location>
        <begin position="1"/>
        <end position="38"/>
    </location>
</feature>
<dbReference type="Pfam" id="PF17820">
    <property type="entry name" value="PDZ_6"/>
    <property type="match status" value="1"/>
</dbReference>
<protein>
    <recommendedName>
        <fullName evidence="5">PDZ domain-containing protein</fullName>
    </recommendedName>
</protein>
<evidence type="ECO:0000259" key="5">
    <source>
        <dbReference type="PROSITE" id="PS50106"/>
    </source>
</evidence>
<comment type="similarity">
    <text evidence="1">Belongs to the peptidase S1C family.</text>
</comment>
<dbReference type="InterPro" id="IPR041489">
    <property type="entry name" value="PDZ_6"/>
</dbReference>
<keyword evidence="2" id="KW-0645">Protease</keyword>
<keyword evidence="7" id="KW-1185">Reference proteome</keyword>
<dbReference type="InterPro" id="IPR043504">
    <property type="entry name" value="Peptidase_S1_PA_chymotrypsin"/>
</dbReference>
<feature type="chain" id="PRO_5045514269" description="PDZ domain-containing protein" evidence="4">
    <location>
        <begin position="39"/>
        <end position="513"/>
    </location>
</feature>
<dbReference type="SUPFAM" id="SSF50156">
    <property type="entry name" value="PDZ domain-like"/>
    <property type="match status" value="1"/>
</dbReference>
<dbReference type="SUPFAM" id="SSF50494">
    <property type="entry name" value="Trypsin-like serine proteases"/>
    <property type="match status" value="1"/>
</dbReference>
<dbReference type="InterPro" id="IPR051201">
    <property type="entry name" value="Chloro_Bact_Ser_Proteases"/>
</dbReference>
<comment type="caution">
    <text evidence="6">The sequence shown here is derived from an EMBL/GenBank/DDBJ whole genome shotgun (WGS) entry which is preliminary data.</text>
</comment>
<dbReference type="Pfam" id="PF13365">
    <property type="entry name" value="Trypsin_2"/>
    <property type="match status" value="1"/>
</dbReference>
<evidence type="ECO:0000256" key="1">
    <source>
        <dbReference type="ARBA" id="ARBA00010541"/>
    </source>
</evidence>
<organism evidence="6 7">
    <name type="scientific">Leifsonella bigeumensis</name>
    <dbReference type="NCBI Taxonomy" id="433643"/>
    <lineage>
        <taxon>Bacteria</taxon>
        <taxon>Bacillati</taxon>
        <taxon>Actinomycetota</taxon>
        <taxon>Actinomycetes</taxon>
        <taxon>Micrococcales</taxon>
        <taxon>Microbacteriaceae</taxon>
        <taxon>Leifsonella</taxon>
    </lineage>
</organism>
<dbReference type="Gene3D" id="2.30.42.10">
    <property type="match status" value="1"/>
</dbReference>
<reference evidence="7" key="1">
    <citation type="journal article" date="2019" name="Int. J. Syst. Evol. Microbiol.">
        <title>The Global Catalogue of Microorganisms (GCM) 10K type strain sequencing project: providing services to taxonomists for standard genome sequencing and annotation.</title>
        <authorList>
            <consortium name="The Broad Institute Genomics Platform"/>
            <consortium name="The Broad Institute Genome Sequencing Center for Infectious Disease"/>
            <person name="Wu L."/>
            <person name="Ma J."/>
        </authorList>
    </citation>
    <scope>NUCLEOTIDE SEQUENCE [LARGE SCALE GENOMIC DNA]</scope>
    <source>
        <strain evidence="7">JCM 16949</strain>
    </source>
</reference>
<sequence length="513" mass="53992">MYPHTTTMRRTMRSIALIATASIAAFTLSSCFSVNVEAGPKPVDFKGVQSATIQIQAQGTFIPAGTTQPSESAARGSGFIIDPSGIAVTNNHVVVGAGTLKVWVGGDTSKQYNAKVLGASECLDLAVIQLDEGDYPFMAWHKGDIETALDVYSAGFPLGDPNFTMTRGIVSKADVPQDDSWASLDHVIEHDARIRGGNSGGPLVDPEGKVVGVNYAGRDDLDYNFAIHRDQVLPVLEDLKSGTPVLSLGLNAQARQPADDGSPLGIWIESVAAGSPADAAGIEPGDVLFDMAGVTLARDGSLGDYCQVLKTQGVDATIDFQVYRPIEDSIYEGQFNGKELELVSSGNSQGGDGGTVDSFVTVTDDSGTVSVNVPSNWNQIDGSSFTDDSGATYYDVTATTDLANYNSSWSVPGVRVTASEDALGSDLMQIIGNYKSGVGADCTVGNEGAYDDSYYIGQFVYFTGCGGTSTDYAVVVANDASNTHLMILTVQMVTDSDKDVVLDNILNSFQAVF</sequence>
<evidence type="ECO:0000313" key="7">
    <source>
        <dbReference type="Proteomes" id="UP001501004"/>
    </source>
</evidence>
<dbReference type="Proteomes" id="UP001501004">
    <property type="component" value="Unassembled WGS sequence"/>
</dbReference>
<keyword evidence="4" id="KW-0732">Signal</keyword>
<gene>
    <name evidence="6" type="ORF">GCM10022239_17590</name>
</gene>
<feature type="domain" description="PDZ" evidence="5">
    <location>
        <begin position="233"/>
        <end position="324"/>
    </location>
</feature>
<dbReference type="Gene3D" id="2.40.10.10">
    <property type="entry name" value="Trypsin-like serine proteases"/>
    <property type="match status" value="2"/>
</dbReference>
<proteinExistence type="inferred from homology"/>
<dbReference type="PANTHER" id="PTHR43343">
    <property type="entry name" value="PEPTIDASE S12"/>
    <property type="match status" value="1"/>
</dbReference>
<evidence type="ECO:0000256" key="3">
    <source>
        <dbReference type="ARBA" id="ARBA00022801"/>
    </source>
</evidence>